<name>A0AA39HIJ5_9BILA</name>
<organism evidence="10 11">
    <name type="scientific">Steinernema hermaphroditum</name>
    <dbReference type="NCBI Taxonomy" id="289476"/>
    <lineage>
        <taxon>Eukaryota</taxon>
        <taxon>Metazoa</taxon>
        <taxon>Ecdysozoa</taxon>
        <taxon>Nematoda</taxon>
        <taxon>Chromadorea</taxon>
        <taxon>Rhabditida</taxon>
        <taxon>Tylenchina</taxon>
        <taxon>Panagrolaimomorpha</taxon>
        <taxon>Strongyloidoidea</taxon>
        <taxon>Steinernematidae</taxon>
        <taxon>Steinernema</taxon>
    </lineage>
</organism>
<evidence type="ECO:0000313" key="11">
    <source>
        <dbReference type="Proteomes" id="UP001175271"/>
    </source>
</evidence>
<dbReference type="SUPFAM" id="SSF56112">
    <property type="entry name" value="Protein kinase-like (PK-like)"/>
    <property type="match status" value="1"/>
</dbReference>
<dbReference type="GO" id="GO:0048015">
    <property type="term" value="P:phosphatidylinositol-mediated signaling"/>
    <property type="evidence" value="ECO:0007669"/>
    <property type="project" value="TreeGrafter"/>
</dbReference>
<dbReference type="Gene3D" id="3.30.1010.10">
    <property type="entry name" value="Phosphatidylinositol 3-kinase Catalytic Subunit, Chain A, domain 4"/>
    <property type="match status" value="1"/>
</dbReference>
<evidence type="ECO:0000256" key="1">
    <source>
        <dbReference type="ARBA" id="ARBA00001686"/>
    </source>
</evidence>
<keyword evidence="11" id="KW-1185">Reference proteome</keyword>
<dbReference type="GO" id="GO:0005524">
    <property type="term" value="F:ATP binding"/>
    <property type="evidence" value="ECO:0007669"/>
    <property type="project" value="UniProtKB-KW"/>
</dbReference>
<comment type="caution">
    <text evidence="10">The sequence shown here is derived from an EMBL/GenBank/DDBJ whole genome shotgun (WGS) entry which is preliminary data.</text>
</comment>
<dbReference type="PROSITE" id="PS00915">
    <property type="entry name" value="PI3_4_KINASE_1"/>
    <property type="match status" value="1"/>
</dbReference>
<dbReference type="InterPro" id="IPR045495">
    <property type="entry name" value="PI4K_N"/>
</dbReference>
<comment type="similarity">
    <text evidence="2">Belongs to the PI3/PI4-kinase family. Type III PI4K subfamily.</text>
</comment>
<evidence type="ECO:0000259" key="8">
    <source>
        <dbReference type="PROSITE" id="PS50290"/>
    </source>
</evidence>
<dbReference type="Proteomes" id="UP001175271">
    <property type="component" value="Unassembled WGS sequence"/>
</dbReference>
<accession>A0AA39HIJ5</accession>
<dbReference type="SUPFAM" id="SSF48371">
    <property type="entry name" value="ARM repeat"/>
    <property type="match status" value="1"/>
</dbReference>
<evidence type="ECO:0000313" key="10">
    <source>
        <dbReference type="EMBL" id="KAK0405252.1"/>
    </source>
</evidence>
<dbReference type="Pfam" id="PF19274">
    <property type="entry name" value="PI4K_N"/>
    <property type="match status" value="1"/>
</dbReference>
<dbReference type="InterPro" id="IPR018936">
    <property type="entry name" value="PI3/4_kinase_CS"/>
</dbReference>
<dbReference type="AlphaFoldDB" id="A0AA39HIJ5"/>
<keyword evidence="5" id="KW-0547">Nucleotide-binding</keyword>
<reference evidence="10" key="1">
    <citation type="submission" date="2023-06" db="EMBL/GenBank/DDBJ databases">
        <title>Genomic analysis of the entomopathogenic nematode Steinernema hermaphroditum.</title>
        <authorList>
            <person name="Schwarz E.M."/>
            <person name="Heppert J.K."/>
            <person name="Baniya A."/>
            <person name="Schwartz H.T."/>
            <person name="Tan C.-H."/>
            <person name="Antoshechkin I."/>
            <person name="Sternberg P.W."/>
            <person name="Goodrich-Blair H."/>
            <person name="Dillman A.R."/>
        </authorList>
    </citation>
    <scope>NUCLEOTIDE SEQUENCE</scope>
    <source>
        <strain evidence="10">PS9179</strain>
        <tissue evidence="10">Whole animal</tissue>
    </source>
</reference>
<dbReference type="GO" id="GO:0046854">
    <property type="term" value="P:phosphatidylinositol phosphate biosynthetic process"/>
    <property type="evidence" value="ECO:0007669"/>
    <property type="project" value="InterPro"/>
</dbReference>
<dbReference type="SMART" id="SM00145">
    <property type="entry name" value="PI3Ka"/>
    <property type="match status" value="1"/>
</dbReference>
<evidence type="ECO:0000256" key="7">
    <source>
        <dbReference type="ARBA" id="ARBA00022840"/>
    </source>
</evidence>
<feature type="domain" description="PIK helical" evidence="9">
    <location>
        <begin position="228"/>
        <end position="418"/>
    </location>
</feature>
<dbReference type="Gene3D" id="1.10.1070.11">
    <property type="entry name" value="Phosphatidylinositol 3-/4-kinase, catalytic domain"/>
    <property type="match status" value="1"/>
</dbReference>
<dbReference type="Pfam" id="PF00613">
    <property type="entry name" value="PI3Ka"/>
    <property type="match status" value="1"/>
</dbReference>
<dbReference type="InterPro" id="IPR011009">
    <property type="entry name" value="Kinase-like_dom_sf"/>
</dbReference>
<dbReference type="FunFam" id="1.10.1070.11:FF:000005">
    <property type="entry name" value="Phosphatidylinositol 4-kinase, catalytic, alpha"/>
    <property type="match status" value="1"/>
</dbReference>
<keyword evidence="7" id="KW-0067">ATP-binding</keyword>
<dbReference type="PROSITE" id="PS51545">
    <property type="entry name" value="PIK_HELICAL"/>
    <property type="match status" value="1"/>
</dbReference>
<dbReference type="FunFam" id="3.30.1010.10:FF:000014">
    <property type="entry name" value="Phosphatidylinositol 4-kinase STT4"/>
    <property type="match status" value="1"/>
</dbReference>
<gene>
    <name evidence="10" type="ORF">QR680_017880</name>
</gene>
<dbReference type="GO" id="GO:0005737">
    <property type="term" value="C:cytoplasm"/>
    <property type="evidence" value="ECO:0007669"/>
    <property type="project" value="TreeGrafter"/>
</dbReference>
<dbReference type="Pfam" id="PF00454">
    <property type="entry name" value="PI3_PI4_kinase"/>
    <property type="match status" value="1"/>
</dbReference>
<dbReference type="InterPro" id="IPR015433">
    <property type="entry name" value="PI3/4_kinase"/>
</dbReference>
<evidence type="ECO:0000256" key="4">
    <source>
        <dbReference type="ARBA" id="ARBA00022679"/>
    </source>
</evidence>
<dbReference type="PANTHER" id="PTHR10048">
    <property type="entry name" value="PHOSPHATIDYLINOSITOL KINASE"/>
    <property type="match status" value="1"/>
</dbReference>
<keyword evidence="6" id="KW-0418">Kinase</keyword>
<dbReference type="InterPro" id="IPR016024">
    <property type="entry name" value="ARM-type_fold"/>
</dbReference>
<dbReference type="PANTHER" id="PTHR10048:SF15">
    <property type="entry name" value="PHOSPHATIDYLINOSITOL 4-KINASE ALPHA"/>
    <property type="match status" value="1"/>
</dbReference>
<dbReference type="EC" id="2.7.1.67" evidence="3"/>
<evidence type="ECO:0000256" key="5">
    <source>
        <dbReference type="ARBA" id="ARBA00022741"/>
    </source>
</evidence>
<dbReference type="InterPro" id="IPR036940">
    <property type="entry name" value="PI3/4_kinase_cat_sf"/>
</dbReference>
<evidence type="ECO:0000259" key="9">
    <source>
        <dbReference type="PROSITE" id="PS51545"/>
    </source>
</evidence>
<sequence>MAPFDGAAPSCGLYSSELGSPSIGIDTLCECLHIANGSDQDRTGILELIAQTLSLEIGDRAFDSGGRNPSGISRSIDALGLRSSLLTVILNIMIGEDQASTDCLLTMGLRERVYATAFDYFIVAPQTPTQAKTQLKNDVDNVIDFWHAVHQDSKRLTKEMFSLADASTSSISKDDLEAEKKLKTFVQNLHLLLLLLADEIERLRCWIDPLDEDGARVDPVIAAWMEKTFPGINKRKTIREIAGLAWDISPQVAIHLPDRFRTSDTWRVELQALIRMDPEVVEYLSDALPLLLGDSAFFKEDTITHILTWERCPVIAALSLLNPRQYPHHTVTVQYAVRVLRSYHPNDLLLYIPQLVQAVRYDSTGLVSELLLWMAGRSQQVAHQLLWNMKTNMFIDEEHKDPVLFDALTTVINKIIAGMEPSAKRFYENEFTTIWRLTEISRTIKCFPKGHKREEACLKALAEVRLNQFTYLPSSPEAALLGIDYTSGTPMQSAARAPFLARFKVKLLDSAKLEKFALEDTSNPLDIEVQHYSWKAAIFKVGDDVRQDMLALQLMTIMKDIFDTSGVKVSLFPYRVVVTAPGRGVIECVPNAKSRDQLGKQTNCDLYAYFLSTFGDEQSERFQKARRNFVRSMAAYSVFTFLLQVKDRHNGNILIDSEGHIIHIDFGYMFESSPAGNISFEPDFKLSHEMVMIMGGSFDAEPMRQFTALCIQAYLALRPYREDFVTLVSLMLDTGLPCFRGRTIQEFRARFSPNLSDREAANYMRRVVQNCFLSKRSKLYDMVQYHQQQIHY</sequence>
<keyword evidence="4" id="KW-0808">Transferase</keyword>
<proteinExistence type="inferred from homology"/>
<protein>
    <recommendedName>
        <fullName evidence="3">1-phosphatidylinositol 4-kinase</fullName>
        <ecNumber evidence="3">2.7.1.67</ecNumber>
    </recommendedName>
</protein>
<dbReference type="PROSITE" id="PS50290">
    <property type="entry name" value="PI3_4_KINASE_3"/>
    <property type="match status" value="1"/>
</dbReference>
<dbReference type="InterPro" id="IPR042236">
    <property type="entry name" value="PI3K_accessory_sf"/>
</dbReference>
<comment type="catalytic activity">
    <reaction evidence="1">
        <text>a 1,2-diacyl-sn-glycero-3-phospho-(1D-myo-inositol) + ATP = a 1,2-diacyl-sn-glycero-3-phospho-(1D-myo-inositol 4-phosphate) + ADP + H(+)</text>
        <dbReference type="Rhea" id="RHEA:19877"/>
        <dbReference type="ChEBI" id="CHEBI:15378"/>
        <dbReference type="ChEBI" id="CHEBI:30616"/>
        <dbReference type="ChEBI" id="CHEBI:57880"/>
        <dbReference type="ChEBI" id="CHEBI:58178"/>
        <dbReference type="ChEBI" id="CHEBI:456216"/>
        <dbReference type="EC" id="2.7.1.67"/>
    </reaction>
</comment>
<dbReference type="GO" id="GO:0004430">
    <property type="term" value="F:1-phosphatidylinositol 4-kinase activity"/>
    <property type="evidence" value="ECO:0007669"/>
    <property type="project" value="UniProtKB-EC"/>
</dbReference>
<dbReference type="PROSITE" id="PS00916">
    <property type="entry name" value="PI3_4_KINASE_2"/>
    <property type="match status" value="1"/>
</dbReference>
<evidence type="ECO:0000256" key="3">
    <source>
        <dbReference type="ARBA" id="ARBA00012169"/>
    </source>
</evidence>
<dbReference type="EMBL" id="JAUCMV010000004">
    <property type="protein sequence ID" value="KAK0405252.1"/>
    <property type="molecule type" value="Genomic_DNA"/>
</dbReference>
<evidence type="ECO:0000256" key="6">
    <source>
        <dbReference type="ARBA" id="ARBA00022777"/>
    </source>
</evidence>
<dbReference type="InterPro" id="IPR000403">
    <property type="entry name" value="PI3/4_kinase_cat_dom"/>
</dbReference>
<evidence type="ECO:0000256" key="2">
    <source>
        <dbReference type="ARBA" id="ARBA00006209"/>
    </source>
</evidence>
<dbReference type="GO" id="GO:0005886">
    <property type="term" value="C:plasma membrane"/>
    <property type="evidence" value="ECO:0007669"/>
    <property type="project" value="TreeGrafter"/>
</dbReference>
<feature type="domain" description="PI3K/PI4K catalytic" evidence="8">
    <location>
        <begin position="501"/>
        <end position="776"/>
    </location>
</feature>
<dbReference type="Gene3D" id="1.25.40.70">
    <property type="entry name" value="Phosphatidylinositol 3-kinase, accessory domain (PIK)"/>
    <property type="match status" value="1"/>
</dbReference>
<dbReference type="CDD" id="cd05167">
    <property type="entry name" value="PI4Kc_III_alpha"/>
    <property type="match status" value="1"/>
</dbReference>
<dbReference type="SMART" id="SM00146">
    <property type="entry name" value="PI3Kc"/>
    <property type="match status" value="1"/>
</dbReference>
<dbReference type="InterPro" id="IPR001263">
    <property type="entry name" value="PI3K_accessory_dom"/>
</dbReference>